<comment type="similarity">
    <text evidence="2">Belongs to the staphylococcal hemolytic protein family.</text>
</comment>
<dbReference type="EMBL" id="PQNQ01000012">
    <property type="protein sequence ID" value="RRQ04037.1"/>
    <property type="molecule type" value="Genomic_DNA"/>
</dbReference>
<evidence type="ECO:0000256" key="1">
    <source>
        <dbReference type="ARBA" id="ARBA00004613"/>
    </source>
</evidence>
<sequence>MVDQFADLAKSVSDIVTSAIEGNWGKLASSIVDTVSDGVQLGSSAIESSSK</sequence>
<keyword evidence="4" id="KW-0354">Hemolysis</keyword>
<evidence type="ECO:0008006" key="8">
    <source>
        <dbReference type="Google" id="ProtNLM"/>
    </source>
</evidence>
<dbReference type="GO" id="GO:0005576">
    <property type="term" value="C:extracellular region"/>
    <property type="evidence" value="ECO:0007669"/>
    <property type="project" value="UniProtKB-SubCell"/>
</dbReference>
<keyword evidence="4" id="KW-0204">Cytolysis</keyword>
<name>A0A3R8QHW8_9CORY</name>
<keyword evidence="7" id="KW-1185">Reference proteome</keyword>
<dbReference type="Pfam" id="PF05480">
    <property type="entry name" value="PSMbeta"/>
    <property type="match status" value="1"/>
</dbReference>
<dbReference type="Proteomes" id="UP000278422">
    <property type="component" value="Unassembled WGS sequence"/>
</dbReference>
<comment type="subcellular location">
    <subcellularLocation>
        <location evidence="1">Secreted</location>
    </subcellularLocation>
</comment>
<accession>A0A3R8QHW8</accession>
<evidence type="ECO:0000313" key="7">
    <source>
        <dbReference type="Proteomes" id="UP000278422"/>
    </source>
</evidence>
<gene>
    <name evidence="6" type="ORF">CXF42_05715</name>
</gene>
<evidence type="ECO:0000256" key="3">
    <source>
        <dbReference type="ARBA" id="ARBA00022525"/>
    </source>
</evidence>
<protein>
    <recommendedName>
        <fullName evidence="8">Beta-class phenol-soluble modulin</fullName>
    </recommendedName>
</protein>
<proteinExistence type="inferred from homology"/>
<keyword evidence="3" id="KW-0964">Secreted</keyword>
<evidence type="ECO:0000256" key="5">
    <source>
        <dbReference type="ARBA" id="ARBA00023026"/>
    </source>
</evidence>
<evidence type="ECO:0000256" key="4">
    <source>
        <dbReference type="ARBA" id="ARBA00022735"/>
    </source>
</evidence>
<evidence type="ECO:0000313" key="6">
    <source>
        <dbReference type="EMBL" id="RRQ04037.1"/>
    </source>
</evidence>
<dbReference type="AlphaFoldDB" id="A0A3R8QHW8"/>
<keyword evidence="5" id="KW-0843">Virulence</keyword>
<reference evidence="6 7" key="1">
    <citation type="submission" date="2018-01" db="EMBL/GenBank/DDBJ databases">
        <title>Twenty Corynebacterium bovis Genomes.</title>
        <authorList>
            <person name="Gulvik C.A."/>
        </authorList>
    </citation>
    <scope>NUCLEOTIDE SEQUENCE [LARGE SCALE GENOMIC DNA]</scope>
    <source>
        <strain evidence="6 7">16-2004</strain>
    </source>
</reference>
<dbReference type="RefSeq" id="WP_125175101.1">
    <property type="nucleotide sequence ID" value="NZ_JBAHVM010000008.1"/>
</dbReference>
<dbReference type="GO" id="GO:0031640">
    <property type="term" value="P:killing of cells of another organism"/>
    <property type="evidence" value="ECO:0007669"/>
    <property type="project" value="UniProtKB-KW"/>
</dbReference>
<evidence type="ECO:0000256" key="2">
    <source>
        <dbReference type="ARBA" id="ARBA00006367"/>
    </source>
</evidence>
<organism evidence="6 7">
    <name type="scientific">Corynebacterium bovis</name>
    <dbReference type="NCBI Taxonomy" id="36808"/>
    <lineage>
        <taxon>Bacteria</taxon>
        <taxon>Bacillati</taxon>
        <taxon>Actinomycetota</taxon>
        <taxon>Actinomycetes</taxon>
        <taxon>Mycobacteriales</taxon>
        <taxon>Corynebacteriaceae</taxon>
        <taxon>Corynebacterium</taxon>
    </lineage>
</organism>
<comment type="caution">
    <text evidence="6">The sequence shown here is derived from an EMBL/GenBank/DDBJ whole genome shotgun (WGS) entry which is preliminary data.</text>
</comment>
<dbReference type="InterPro" id="IPR008846">
    <property type="entry name" value="PSMbeta"/>
</dbReference>